<protein>
    <recommendedName>
        <fullName evidence="4">Probable alginate O-acetylase AlgI</fullName>
    </recommendedName>
    <alternativeName>
        <fullName evidence="12">Alginate biosynthesis protein AlgI</fullName>
    </alternativeName>
</protein>
<feature type="transmembrane region" description="Helical" evidence="14">
    <location>
        <begin position="149"/>
        <end position="171"/>
    </location>
</feature>
<feature type="transmembrane region" description="Helical" evidence="14">
    <location>
        <begin position="513"/>
        <end position="535"/>
    </location>
</feature>
<keyword evidence="7 14" id="KW-0812">Transmembrane</keyword>
<reference evidence="16" key="1">
    <citation type="journal article" date="2019" name="Int. J. Syst. Evol. Microbiol.">
        <title>The Global Catalogue of Microorganisms (GCM) 10K type strain sequencing project: providing services to taxonomists for standard genome sequencing and annotation.</title>
        <authorList>
            <consortium name="The Broad Institute Genomics Platform"/>
            <consortium name="The Broad Institute Genome Sequencing Center for Infectious Disease"/>
            <person name="Wu L."/>
            <person name="Ma J."/>
        </authorList>
    </citation>
    <scope>NUCLEOTIDE SEQUENCE [LARGE SCALE GENOMIC DNA]</scope>
    <source>
        <strain evidence="16">KCTC 42964</strain>
    </source>
</reference>
<keyword evidence="9 14" id="KW-1133">Transmembrane helix</keyword>
<evidence type="ECO:0000256" key="5">
    <source>
        <dbReference type="ARBA" id="ARBA00022475"/>
    </source>
</evidence>
<feature type="transmembrane region" description="Helical" evidence="14">
    <location>
        <begin position="6"/>
        <end position="23"/>
    </location>
</feature>
<keyword evidence="16" id="KW-1185">Reference proteome</keyword>
<feature type="transmembrane region" description="Helical" evidence="14">
    <location>
        <begin position="77"/>
        <end position="96"/>
    </location>
</feature>
<evidence type="ECO:0000256" key="11">
    <source>
        <dbReference type="ARBA" id="ARBA00023315"/>
    </source>
</evidence>
<evidence type="ECO:0000256" key="4">
    <source>
        <dbReference type="ARBA" id="ARBA00016084"/>
    </source>
</evidence>
<keyword evidence="10 13" id="KW-0472">Membrane</keyword>
<dbReference type="PIRSF" id="PIRSF016636">
    <property type="entry name" value="AlgI_DltB"/>
    <property type="match status" value="1"/>
</dbReference>
<dbReference type="Pfam" id="PF03062">
    <property type="entry name" value="MBOAT"/>
    <property type="match status" value="1"/>
</dbReference>
<keyword evidence="8" id="KW-0016">Alginate biosynthesis</keyword>
<dbReference type="RefSeq" id="WP_379901673.1">
    <property type="nucleotide sequence ID" value="NZ_JBHRTR010000028.1"/>
</dbReference>
<comment type="pathway">
    <text evidence="2">Glycan biosynthesis; alginate biosynthesis.</text>
</comment>
<evidence type="ECO:0000256" key="7">
    <source>
        <dbReference type="ARBA" id="ARBA00022692"/>
    </source>
</evidence>
<dbReference type="Proteomes" id="UP001595528">
    <property type="component" value="Unassembled WGS sequence"/>
</dbReference>
<organism evidence="15 16">
    <name type="scientific">Marinibaculum pumilum</name>
    <dbReference type="NCBI Taxonomy" id="1766165"/>
    <lineage>
        <taxon>Bacteria</taxon>
        <taxon>Pseudomonadati</taxon>
        <taxon>Pseudomonadota</taxon>
        <taxon>Alphaproteobacteria</taxon>
        <taxon>Rhodospirillales</taxon>
        <taxon>Rhodospirillaceae</taxon>
        <taxon>Marinibaculum</taxon>
    </lineage>
</organism>
<dbReference type="InterPro" id="IPR051085">
    <property type="entry name" value="MB_O-acyltransferase"/>
</dbReference>
<evidence type="ECO:0000256" key="3">
    <source>
        <dbReference type="ARBA" id="ARBA00010323"/>
    </source>
</evidence>
<accession>A0ABV7L1G7</accession>
<keyword evidence="5 13" id="KW-1003">Cell membrane</keyword>
<comment type="subcellular location">
    <subcellularLocation>
        <location evidence="1">Cell membrane</location>
        <topology evidence="1">Multi-pass membrane protein</topology>
    </subcellularLocation>
</comment>
<evidence type="ECO:0000256" key="10">
    <source>
        <dbReference type="ARBA" id="ARBA00023136"/>
    </source>
</evidence>
<feature type="transmembrane region" description="Helical" evidence="14">
    <location>
        <begin position="315"/>
        <end position="345"/>
    </location>
</feature>
<comment type="similarity">
    <text evidence="3 13">Belongs to the membrane-bound acyltransferase family.</text>
</comment>
<feature type="transmembrane region" description="Helical" evidence="14">
    <location>
        <begin position="365"/>
        <end position="386"/>
    </location>
</feature>
<dbReference type="InterPro" id="IPR024194">
    <property type="entry name" value="Ac/AlaTfrase_AlgI/DltB"/>
</dbReference>
<proteinExistence type="inferred from homology"/>
<evidence type="ECO:0000256" key="9">
    <source>
        <dbReference type="ARBA" id="ARBA00022989"/>
    </source>
</evidence>
<dbReference type="PIRSF" id="PIRSF500217">
    <property type="entry name" value="AlgI"/>
    <property type="match status" value="1"/>
</dbReference>
<feature type="transmembrane region" description="Helical" evidence="14">
    <location>
        <begin position="474"/>
        <end position="493"/>
    </location>
</feature>
<evidence type="ECO:0000256" key="8">
    <source>
        <dbReference type="ARBA" id="ARBA00022841"/>
    </source>
</evidence>
<gene>
    <name evidence="15" type="ORF">ACFOGJ_14760</name>
</gene>
<evidence type="ECO:0000256" key="1">
    <source>
        <dbReference type="ARBA" id="ARBA00004651"/>
    </source>
</evidence>
<dbReference type="PANTHER" id="PTHR13285:SF23">
    <property type="entry name" value="TEICHOIC ACID D-ALANYLTRANSFERASE"/>
    <property type="match status" value="1"/>
</dbReference>
<keyword evidence="11 13" id="KW-0012">Acyltransferase</keyword>
<evidence type="ECO:0000256" key="14">
    <source>
        <dbReference type="SAM" id="Phobius"/>
    </source>
</evidence>
<evidence type="ECO:0000256" key="13">
    <source>
        <dbReference type="PIRNR" id="PIRNR016636"/>
    </source>
</evidence>
<name>A0ABV7L1G7_9PROT</name>
<evidence type="ECO:0000313" key="16">
    <source>
        <dbReference type="Proteomes" id="UP001595528"/>
    </source>
</evidence>
<evidence type="ECO:0000256" key="2">
    <source>
        <dbReference type="ARBA" id="ARBA00005182"/>
    </source>
</evidence>
<dbReference type="EMBL" id="JBHRTR010000028">
    <property type="protein sequence ID" value="MFC3228503.1"/>
    <property type="molecule type" value="Genomic_DNA"/>
</dbReference>
<sequence>MLFNSYVFIFAFLPVVYLVWYFIQGRLGTHHAITFLALASLVFYGWSSLEFLAIFLFSFAVNALCIYGLSYRRLGSFRFYTAAFGVIFNLAILGYFKYENFFLHAFSGGTAQDFTLYKAALPIGISFYTFQQIAYVVDSYRRHVDGYSVVKHMLFIAFFPQLIAGPIVHHAEMMPQFDRDRPNRRLMNLAIGLGIFAVGLFKKTFIADGVSVWADPAFEQAAAGQVLTATEAWIGTLAYSFQLYFDFSAYSDMAIGLARMFGIVLPLNFNSPYKSRSIIEFWRRWHITLSRFLRDYVYIPLGGNRFGPSRRYGNILVVMALGGLWHGAGWTFVLWGVLHGSYIVINHGWHGVLRIAGLQGLAGRLWYGIAAWALTFVAVVSAWVPFRAPDIGTAISMLRSMYGLQVPAAEAAAGQGMTFRNGIYGLHGPEHTTLTDLVMNFRNGMAGLYEVLATALSKSVHPVTRFNRDIGYDMALPVLVICLVICLCLPNTAEMFQRYRPCLWPPGAAPERFAAVRLTPVWGLSLAVLMAVAILQLPRVSPFLYFQF</sequence>
<dbReference type="InterPro" id="IPR028362">
    <property type="entry name" value="AlgI"/>
</dbReference>
<dbReference type="InterPro" id="IPR004299">
    <property type="entry name" value="MBOAT_fam"/>
</dbReference>
<comment type="caution">
    <text evidence="15">The sequence shown here is derived from an EMBL/GenBank/DDBJ whole genome shotgun (WGS) entry which is preliminary data.</text>
</comment>
<evidence type="ECO:0000313" key="15">
    <source>
        <dbReference type="EMBL" id="MFC3228503.1"/>
    </source>
</evidence>
<keyword evidence="6 13" id="KW-0808">Transferase</keyword>
<dbReference type="PANTHER" id="PTHR13285">
    <property type="entry name" value="ACYLTRANSFERASE"/>
    <property type="match status" value="1"/>
</dbReference>
<evidence type="ECO:0000256" key="12">
    <source>
        <dbReference type="ARBA" id="ARBA00031030"/>
    </source>
</evidence>
<feature type="transmembrane region" description="Helical" evidence="14">
    <location>
        <begin position="183"/>
        <end position="201"/>
    </location>
</feature>
<evidence type="ECO:0000256" key="6">
    <source>
        <dbReference type="ARBA" id="ARBA00022679"/>
    </source>
</evidence>